<sequence length="97" mass="10442">MGNSKAEKSLLPERAVVGQRIIVEGLAVSVMSGLESIIFKRGTEPGMQNEFIRGRAKDISIQIPNMPGTVEVTGRYAACSAVRPEDQLQGTIEIVEA</sequence>
<gene>
    <name evidence="1" type="ORF">AWM79_13945</name>
</gene>
<organism evidence="1 2">
    <name type="scientific">Pseudomonas agarici</name>
    <dbReference type="NCBI Taxonomy" id="46677"/>
    <lineage>
        <taxon>Bacteria</taxon>
        <taxon>Pseudomonadati</taxon>
        <taxon>Pseudomonadota</taxon>
        <taxon>Gammaproteobacteria</taxon>
        <taxon>Pseudomonadales</taxon>
        <taxon>Pseudomonadaceae</taxon>
        <taxon>Pseudomonas</taxon>
    </lineage>
</organism>
<name>A0A0X1T2Q4_PSEAA</name>
<dbReference type="KEGG" id="pagb:AWM79_13945"/>
<proteinExistence type="predicted"/>
<keyword evidence="2" id="KW-1185">Reference proteome</keyword>
<dbReference type="Proteomes" id="UP000063229">
    <property type="component" value="Chromosome"/>
</dbReference>
<reference evidence="1 2" key="1">
    <citation type="submission" date="2016-01" db="EMBL/GenBank/DDBJ databases">
        <authorList>
            <person name="McClelland M."/>
            <person name="Jain A."/>
            <person name="Saraogi P."/>
            <person name="Mendelson R."/>
            <person name="Westerman R."/>
            <person name="SanMiguel P."/>
            <person name="Csonka L."/>
        </authorList>
    </citation>
    <scope>NUCLEOTIDE SEQUENCE [LARGE SCALE GENOMIC DNA]</scope>
    <source>
        <strain evidence="1 2">NCPPB 2472</strain>
    </source>
</reference>
<evidence type="ECO:0000313" key="2">
    <source>
        <dbReference type="Proteomes" id="UP000063229"/>
    </source>
</evidence>
<dbReference type="EMBL" id="CP014135">
    <property type="protein sequence ID" value="AMB86345.1"/>
    <property type="molecule type" value="Genomic_DNA"/>
</dbReference>
<dbReference type="AlphaFoldDB" id="A0A0X1T2Q4"/>
<dbReference type="RefSeq" id="WP_017132320.1">
    <property type="nucleotide sequence ID" value="NZ_CP014135.1"/>
</dbReference>
<evidence type="ECO:0000313" key="1">
    <source>
        <dbReference type="EMBL" id="AMB86345.1"/>
    </source>
</evidence>
<protein>
    <submittedName>
        <fullName evidence="1">Uncharacterized protein</fullName>
    </submittedName>
</protein>
<accession>A0A0X1T2Q4</accession>